<evidence type="ECO:0000313" key="1">
    <source>
        <dbReference type="EMBL" id="KAI0048665.1"/>
    </source>
</evidence>
<organism evidence="1 2">
    <name type="scientific">Auriscalpium vulgare</name>
    <dbReference type="NCBI Taxonomy" id="40419"/>
    <lineage>
        <taxon>Eukaryota</taxon>
        <taxon>Fungi</taxon>
        <taxon>Dikarya</taxon>
        <taxon>Basidiomycota</taxon>
        <taxon>Agaricomycotina</taxon>
        <taxon>Agaricomycetes</taxon>
        <taxon>Russulales</taxon>
        <taxon>Auriscalpiaceae</taxon>
        <taxon>Auriscalpium</taxon>
    </lineage>
</organism>
<accession>A0ACB8RX82</accession>
<dbReference type="Proteomes" id="UP000814033">
    <property type="component" value="Unassembled WGS sequence"/>
</dbReference>
<comment type="caution">
    <text evidence="1">The sequence shown here is derived from an EMBL/GenBank/DDBJ whole genome shotgun (WGS) entry which is preliminary data.</text>
</comment>
<sequence>MWTSSDLQGLNLTDYIENLHMRIVYVGRYLQLYAAEIVHLRALISQKRIMIPPHLTASLKVHGVVHRDIKPRNIFIIALGLLSPSRQLRPRCPNSTSS</sequence>
<reference evidence="1" key="2">
    <citation type="journal article" date="2022" name="New Phytol.">
        <title>Evolutionary transition to the ectomycorrhizal habit in the genomes of a hyperdiverse lineage of mushroom-forming fungi.</title>
        <authorList>
            <person name="Looney B."/>
            <person name="Miyauchi S."/>
            <person name="Morin E."/>
            <person name="Drula E."/>
            <person name="Courty P.E."/>
            <person name="Kohler A."/>
            <person name="Kuo A."/>
            <person name="LaButti K."/>
            <person name="Pangilinan J."/>
            <person name="Lipzen A."/>
            <person name="Riley R."/>
            <person name="Andreopoulos W."/>
            <person name="He G."/>
            <person name="Johnson J."/>
            <person name="Nolan M."/>
            <person name="Tritt A."/>
            <person name="Barry K.W."/>
            <person name="Grigoriev I.V."/>
            <person name="Nagy L.G."/>
            <person name="Hibbett D."/>
            <person name="Henrissat B."/>
            <person name="Matheny P.B."/>
            <person name="Labbe J."/>
            <person name="Martin F.M."/>
        </authorList>
    </citation>
    <scope>NUCLEOTIDE SEQUENCE</scope>
    <source>
        <strain evidence="1">FP105234-sp</strain>
    </source>
</reference>
<dbReference type="EMBL" id="MU275883">
    <property type="protein sequence ID" value="KAI0048665.1"/>
    <property type="molecule type" value="Genomic_DNA"/>
</dbReference>
<gene>
    <name evidence="1" type="ORF">FA95DRAFT_1015935</name>
</gene>
<proteinExistence type="predicted"/>
<evidence type="ECO:0000313" key="2">
    <source>
        <dbReference type="Proteomes" id="UP000814033"/>
    </source>
</evidence>
<keyword evidence="2" id="KW-1185">Reference proteome</keyword>
<reference evidence="1" key="1">
    <citation type="submission" date="2021-02" db="EMBL/GenBank/DDBJ databases">
        <authorList>
            <consortium name="DOE Joint Genome Institute"/>
            <person name="Ahrendt S."/>
            <person name="Looney B.P."/>
            <person name="Miyauchi S."/>
            <person name="Morin E."/>
            <person name="Drula E."/>
            <person name="Courty P.E."/>
            <person name="Chicoki N."/>
            <person name="Fauchery L."/>
            <person name="Kohler A."/>
            <person name="Kuo A."/>
            <person name="Labutti K."/>
            <person name="Pangilinan J."/>
            <person name="Lipzen A."/>
            <person name="Riley R."/>
            <person name="Andreopoulos W."/>
            <person name="He G."/>
            <person name="Johnson J."/>
            <person name="Barry K.W."/>
            <person name="Grigoriev I.V."/>
            <person name="Nagy L."/>
            <person name="Hibbett D."/>
            <person name="Henrissat B."/>
            <person name="Matheny P.B."/>
            <person name="Labbe J."/>
            <person name="Martin F."/>
        </authorList>
    </citation>
    <scope>NUCLEOTIDE SEQUENCE</scope>
    <source>
        <strain evidence="1">FP105234-sp</strain>
    </source>
</reference>
<protein>
    <submittedName>
        <fullName evidence="1">Uncharacterized protein</fullName>
    </submittedName>
</protein>
<name>A0ACB8RX82_9AGAM</name>